<dbReference type="Pfam" id="PF01569">
    <property type="entry name" value="PAP2"/>
    <property type="match status" value="1"/>
</dbReference>
<dbReference type="SUPFAM" id="SSF48317">
    <property type="entry name" value="Acid phosphatase/Vanadium-dependent haloperoxidase"/>
    <property type="match status" value="1"/>
</dbReference>
<keyword evidence="1" id="KW-1133">Transmembrane helix</keyword>
<accession>A0A6J4IS01</accession>
<dbReference type="PANTHER" id="PTHR14969">
    <property type="entry name" value="SPHINGOSINE-1-PHOSPHATE PHOSPHOHYDROLASE"/>
    <property type="match status" value="1"/>
</dbReference>
<feature type="transmembrane region" description="Helical" evidence="1">
    <location>
        <begin position="105"/>
        <end position="123"/>
    </location>
</feature>
<gene>
    <name evidence="3" type="ORF">AVDCRST_MAG10-2716</name>
</gene>
<evidence type="ECO:0000313" key="3">
    <source>
        <dbReference type="EMBL" id="CAA9260329.1"/>
    </source>
</evidence>
<sequence length="247" mass="27105">MSRVRHTVRRRLDPDGRYGLRVTLFGLAFLLVAIPFGLLLDQVKRNGPLLRVDTSAARHLHEWVRQSDDLVRQLKILTFFGSPVWFYVIVIPAIVWVWRRGHVRLAVFLVVTTLGGGLLDTIVKEAVGRARPSLVDPVATAHGKSFPSGHAMSSTVVYGSLLMVFLPVIGRRYRPFVLGGAVLLVAAIGFTRLALGVHFISDVLGGIVLGLAWLAASAAAFSTWRVERGRPPVEFSEGLEPEAVDLV</sequence>
<feature type="domain" description="Phosphatidic acid phosphatase type 2/haloperoxidase" evidence="2">
    <location>
        <begin position="103"/>
        <end position="218"/>
    </location>
</feature>
<dbReference type="EMBL" id="CADCTB010000165">
    <property type="protein sequence ID" value="CAA9260329.1"/>
    <property type="molecule type" value="Genomic_DNA"/>
</dbReference>
<dbReference type="PANTHER" id="PTHR14969:SF13">
    <property type="entry name" value="AT30094P"/>
    <property type="match status" value="1"/>
</dbReference>
<keyword evidence="1" id="KW-0812">Transmembrane</keyword>
<feature type="transmembrane region" description="Helical" evidence="1">
    <location>
        <begin position="203"/>
        <end position="221"/>
    </location>
</feature>
<dbReference type="SMART" id="SM00014">
    <property type="entry name" value="acidPPc"/>
    <property type="match status" value="1"/>
</dbReference>
<dbReference type="AlphaFoldDB" id="A0A6J4IS01"/>
<dbReference type="InterPro" id="IPR036938">
    <property type="entry name" value="PAP2/HPO_sf"/>
</dbReference>
<evidence type="ECO:0000259" key="2">
    <source>
        <dbReference type="SMART" id="SM00014"/>
    </source>
</evidence>
<feature type="transmembrane region" description="Helical" evidence="1">
    <location>
        <begin position="151"/>
        <end position="169"/>
    </location>
</feature>
<dbReference type="Gene3D" id="1.20.144.10">
    <property type="entry name" value="Phosphatidic acid phosphatase type 2/haloperoxidase"/>
    <property type="match status" value="2"/>
</dbReference>
<proteinExistence type="predicted"/>
<name>A0A6J4IS01_9ACTN</name>
<feature type="transmembrane region" description="Helical" evidence="1">
    <location>
        <begin position="176"/>
        <end position="197"/>
    </location>
</feature>
<dbReference type="CDD" id="cd03392">
    <property type="entry name" value="PAP2_like_2"/>
    <property type="match status" value="1"/>
</dbReference>
<evidence type="ECO:0000256" key="1">
    <source>
        <dbReference type="SAM" id="Phobius"/>
    </source>
</evidence>
<dbReference type="InterPro" id="IPR000326">
    <property type="entry name" value="PAP2/HPO"/>
</dbReference>
<feature type="transmembrane region" description="Helical" evidence="1">
    <location>
        <begin position="76"/>
        <end position="98"/>
    </location>
</feature>
<keyword evidence="1" id="KW-0472">Membrane</keyword>
<organism evidence="3">
    <name type="scientific">uncultured Acidimicrobiales bacterium</name>
    <dbReference type="NCBI Taxonomy" id="310071"/>
    <lineage>
        <taxon>Bacteria</taxon>
        <taxon>Bacillati</taxon>
        <taxon>Actinomycetota</taxon>
        <taxon>Acidimicrobiia</taxon>
        <taxon>Acidimicrobiales</taxon>
        <taxon>environmental samples</taxon>
    </lineage>
</organism>
<feature type="transmembrane region" description="Helical" evidence="1">
    <location>
        <begin position="20"/>
        <end position="40"/>
    </location>
</feature>
<reference evidence="3" key="1">
    <citation type="submission" date="2020-02" db="EMBL/GenBank/DDBJ databases">
        <authorList>
            <person name="Meier V. D."/>
        </authorList>
    </citation>
    <scope>NUCLEOTIDE SEQUENCE</scope>
    <source>
        <strain evidence="3">AVDCRST_MAG10</strain>
    </source>
</reference>
<protein>
    <recommendedName>
        <fullName evidence="2">Phosphatidic acid phosphatase type 2/haloperoxidase domain-containing protein</fullName>
    </recommendedName>
</protein>